<dbReference type="Pfam" id="PF04616">
    <property type="entry name" value="Glyco_hydro_43"/>
    <property type="match status" value="1"/>
</dbReference>
<evidence type="ECO:0000256" key="2">
    <source>
        <dbReference type="ARBA" id="ARBA00004834"/>
    </source>
</evidence>
<dbReference type="InterPro" id="IPR016840">
    <property type="entry name" value="Glyco_hydro_43_endo_a_Ara-ase"/>
</dbReference>
<feature type="signal peptide" evidence="10">
    <location>
        <begin position="1"/>
        <end position="19"/>
    </location>
</feature>
<dbReference type="GO" id="GO:0031222">
    <property type="term" value="P:arabinan catabolic process"/>
    <property type="evidence" value="ECO:0007669"/>
    <property type="project" value="UniProtKB-UniPathway"/>
</dbReference>
<dbReference type="Proteomes" id="UP000177798">
    <property type="component" value="Chromosome 12"/>
</dbReference>
<feature type="site" description="Important for catalytic activity, responsible for pKa modulation of the active site Glu and correct orientation of both the proton donor and substrate" evidence="9">
    <location>
        <position position="149"/>
    </location>
</feature>
<accession>A0A1D9QI37</accession>
<comment type="similarity">
    <text evidence="3 7">Belongs to the glycosyl hydrolase 43 family.</text>
</comment>
<comment type="catalytic activity">
    <reaction evidence="1 7">
        <text>Endohydrolysis of (1-&gt;5)-alpha-arabinofuranosidic linkages in (1-&gt;5)-arabinans.</text>
        <dbReference type="EC" id="3.2.1.99"/>
    </reaction>
</comment>
<evidence type="ECO:0000313" key="12">
    <source>
        <dbReference type="Proteomes" id="UP000177798"/>
    </source>
</evidence>
<evidence type="ECO:0000313" key="11">
    <source>
        <dbReference type="EMBL" id="APA14273.1"/>
    </source>
</evidence>
<dbReference type="InterPro" id="IPR006710">
    <property type="entry name" value="Glyco_hydro_43"/>
</dbReference>
<dbReference type="VEuPathDB" id="FungiDB:sscle_12g090430"/>
<feature type="chain" id="PRO_5010562296" description="Arabinan endo-1,5-alpha-L-arabinosidase" evidence="10">
    <location>
        <begin position="20"/>
        <end position="321"/>
    </location>
</feature>
<dbReference type="EC" id="3.2.1.99" evidence="4 7"/>
<dbReference type="CDD" id="cd18831">
    <property type="entry name" value="GH43_AnAbnA-like"/>
    <property type="match status" value="1"/>
</dbReference>
<keyword evidence="6 7" id="KW-0326">Glycosidase</keyword>
<dbReference type="Gene3D" id="2.115.10.20">
    <property type="entry name" value="Glycosyl hydrolase domain, family 43"/>
    <property type="match status" value="1"/>
</dbReference>
<dbReference type="EMBL" id="CP017825">
    <property type="protein sequence ID" value="APA14273.1"/>
    <property type="molecule type" value="Genomic_DNA"/>
</dbReference>
<feature type="active site" description="Proton acceptor" evidence="8">
    <location>
        <position position="34"/>
    </location>
</feature>
<dbReference type="AlphaFoldDB" id="A0A1D9QI37"/>
<evidence type="ECO:0000256" key="8">
    <source>
        <dbReference type="PIRSR" id="PIRSR606710-1"/>
    </source>
</evidence>
<dbReference type="GO" id="GO:0046558">
    <property type="term" value="F:arabinan endo-1,5-alpha-L-arabinosidase activity"/>
    <property type="evidence" value="ECO:0007669"/>
    <property type="project" value="UniProtKB-EC"/>
</dbReference>
<dbReference type="InterPro" id="IPR023296">
    <property type="entry name" value="Glyco_hydro_beta-prop_sf"/>
</dbReference>
<evidence type="ECO:0000256" key="10">
    <source>
        <dbReference type="SAM" id="SignalP"/>
    </source>
</evidence>
<gene>
    <name evidence="11" type="ORF">sscle_12g090430</name>
</gene>
<organism evidence="11 12">
    <name type="scientific">Sclerotinia sclerotiorum (strain ATCC 18683 / 1980 / Ss-1)</name>
    <name type="common">White mold</name>
    <name type="synonym">Whetzelinia sclerotiorum</name>
    <dbReference type="NCBI Taxonomy" id="665079"/>
    <lineage>
        <taxon>Eukaryota</taxon>
        <taxon>Fungi</taxon>
        <taxon>Dikarya</taxon>
        <taxon>Ascomycota</taxon>
        <taxon>Pezizomycotina</taxon>
        <taxon>Leotiomycetes</taxon>
        <taxon>Helotiales</taxon>
        <taxon>Sclerotiniaceae</taxon>
        <taxon>Sclerotinia</taxon>
    </lineage>
</organism>
<protein>
    <recommendedName>
        <fullName evidence="4 7">Arabinan endo-1,5-alpha-L-arabinosidase</fullName>
        <ecNumber evidence="4 7">3.2.1.99</ecNumber>
    </recommendedName>
</protein>
<keyword evidence="10" id="KW-0732">Signal</keyword>
<proteinExistence type="inferred from homology"/>
<dbReference type="OrthoDB" id="195678at2759"/>
<dbReference type="SUPFAM" id="SSF75005">
    <property type="entry name" value="Arabinanase/levansucrase/invertase"/>
    <property type="match status" value="1"/>
</dbReference>
<dbReference type="PANTHER" id="PTHR43301">
    <property type="entry name" value="ARABINAN ENDO-1,5-ALPHA-L-ARABINOSIDASE"/>
    <property type="match status" value="1"/>
</dbReference>
<evidence type="ECO:0000256" key="5">
    <source>
        <dbReference type="ARBA" id="ARBA00022801"/>
    </source>
</evidence>
<keyword evidence="5 7" id="KW-0378">Hydrolase</keyword>
<dbReference type="RefSeq" id="XP_001586893.1">
    <property type="nucleotide sequence ID" value="XM_001586843.1"/>
</dbReference>
<dbReference type="InterPro" id="IPR050727">
    <property type="entry name" value="GH43_arabinanases"/>
</dbReference>
<sequence length="321" mass="33897">MFSRLFLPFLGLLLSLVSAYSNPGACSGNCYAHDPALIQRSSDGTWFKFNTGNGIGIWKATALAGPWTYVGDALTKGSSINLSGNTDLWAPDVHLVGSTYYMYYAVSTFGTQNSAIGVATSATMEVGSWTDHGATGVASSTGSAYNSIDPNLIQVGSAYYLNFGSFWSDIYQVGMASTPSKAGGSPSYQLAFNASGTHSLEGSYMFYYSGYYYLLISSGICCNYDKTKPAQGAEYKIIMGRSKSATGSFVDQSGKALTAGGGTTLLASHGNVYGPGGQGVYLSSSGPILYYHYANPTIGLGDGSYQFGYNYLTFSNGWPVV</sequence>
<evidence type="ECO:0000256" key="3">
    <source>
        <dbReference type="ARBA" id="ARBA00009865"/>
    </source>
</evidence>
<dbReference type="PIRSF" id="PIRSF026534">
    <property type="entry name" value="Endo_alpha-L-arabinosidase"/>
    <property type="match status" value="1"/>
</dbReference>
<dbReference type="PANTHER" id="PTHR43301:SF3">
    <property type="entry name" value="ARABINAN ENDO-1,5-ALPHA-L-ARABINOSIDASE A-RELATED"/>
    <property type="match status" value="1"/>
</dbReference>
<evidence type="ECO:0000256" key="4">
    <source>
        <dbReference type="ARBA" id="ARBA00012586"/>
    </source>
</evidence>
<name>A0A1D9QI37_SCLS1</name>
<dbReference type="KEGG" id="ssl:SS1G_11922"/>
<reference evidence="12" key="1">
    <citation type="journal article" date="2017" name="Genome Biol. Evol.">
        <title>The complete genome sequence of the phytopathogenic fungus Sclerotinia sclerotiorum reveals insights into the genome architecture of broad host range pathogens.</title>
        <authorList>
            <person name="Derbyshire M."/>
            <person name="Denton-Giles M."/>
            <person name="Hegedus D."/>
            <person name="Seifbarghy S."/>
            <person name="Rollins J."/>
            <person name="van Kan J."/>
            <person name="Seidl M.F."/>
            <person name="Faino L."/>
            <person name="Mbengue M."/>
            <person name="Navaud O."/>
            <person name="Raffaele S."/>
            <person name="Hammond-Kosack K."/>
            <person name="Heard S."/>
            <person name="Oliver R."/>
        </authorList>
    </citation>
    <scope>NUCLEOTIDE SEQUENCE [LARGE SCALE GENOMIC DNA]</scope>
    <source>
        <strain evidence="12">ATCC 18683 / 1980 / Ss-1</strain>
    </source>
</reference>
<evidence type="ECO:0000256" key="9">
    <source>
        <dbReference type="PIRSR" id="PIRSR606710-2"/>
    </source>
</evidence>
<comment type="pathway">
    <text evidence="2 7">Glycan metabolism; L-arabinan degradation.</text>
</comment>
<evidence type="ECO:0000256" key="7">
    <source>
        <dbReference type="PIRNR" id="PIRNR026534"/>
    </source>
</evidence>
<feature type="active site" description="Proton donor" evidence="8">
    <location>
        <position position="201"/>
    </location>
</feature>
<evidence type="ECO:0000256" key="1">
    <source>
        <dbReference type="ARBA" id="ARBA00000375"/>
    </source>
</evidence>
<dbReference type="OMA" id="GHLWAPD"/>
<dbReference type="UniPathway" id="UPA00667"/>
<evidence type="ECO:0000256" key="6">
    <source>
        <dbReference type="ARBA" id="ARBA00023295"/>
    </source>
</evidence>